<evidence type="ECO:0000256" key="2">
    <source>
        <dbReference type="ARBA" id="ARBA00022475"/>
    </source>
</evidence>
<evidence type="ECO:0000256" key="1">
    <source>
        <dbReference type="ARBA" id="ARBA00004651"/>
    </source>
</evidence>
<evidence type="ECO:0000313" key="10">
    <source>
        <dbReference type="Proteomes" id="UP000199585"/>
    </source>
</evidence>
<dbReference type="GO" id="GO:0005886">
    <property type="term" value="C:plasma membrane"/>
    <property type="evidence" value="ECO:0007669"/>
    <property type="project" value="UniProtKB-SubCell"/>
</dbReference>
<evidence type="ECO:0000256" key="4">
    <source>
        <dbReference type="ARBA" id="ARBA00022989"/>
    </source>
</evidence>
<dbReference type="InterPro" id="IPR052159">
    <property type="entry name" value="Competence_DNA_uptake"/>
</dbReference>
<evidence type="ECO:0000259" key="8">
    <source>
        <dbReference type="Pfam" id="PF13567"/>
    </source>
</evidence>
<reference evidence="9 10" key="1">
    <citation type="submission" date="2016-10" db="EMBL/GenBank/DDBJ databases">
        <authorList>
            <person name="de Groot N.N."/>
        </authorList>
    </citation>
    <scope>NUCLEOTIDE SEQUENCE [LARGE SCALE GENOMIC DNA]</scope>
    <source>
        <strain evidence="9 10">DSM 16213</strain>
    </source>
</reference>
<dbReference type="PANTHER" id="PTHR30619">
    <property type="entry name" value="DNA INTERNALIZATION/COMPETENCE PROTEIN COMEC/REC2"/>
    <property type="match status" value="1"/>
</dbReference>
<comment type="subcellular location">
    <subcellularLocation>
        <location evidence="1">Cell membrane</location>
        <topology evidence="1">Multi-pass membrane protein</topology>
    </subcellularLocation>
</comment>
<keyword evidence="2" id="KW-1003">Cell membrane</keyword>
<dbReference type="PANTHER" id="PTHR30619:SF1">
    <property type="entry name" value="RECOMBINATION PROTEIN 2"/>
    <property type="match status" value="1"/>
</dbReference>
<dbReference type="AlphaFoldDB" id="A0A1H7YNH5"/>
<keyword evidence="4 6" id="KW-1133">Transmembrane helix</keyword>
<keyword evidence="3 6" id="KW-0812">Transmembrane</keyword>
<dbReference type="Pfam" id="PF13567">
    <property type="entry name" value="DUF4131"/>
    <property type="match status" value="1"/>
</dbReference>
<evidence type="ECO:0000256" key="5">
    <source>
        <dbReference type="ARBA" id="ARBA00023136"/>
    </source>
</evidence>
<proteinExistence type="predicted"/>
<feature type="transmembrane region" description="Helical" evidence="6">
    <location>
        <begin position="423"/>
        <end position="450"/>
    </location>
</feature>
<evidence type="ECO:0000256" key="6">
    <source>
        <dbReference type="SAM" id="Phobius"/>
    </source>
</evidence>
<feature type="transmembrane region" description="Helical" evidence="6">
    <location>
        <begin position="16"/>
        <end position="34"/>
    </location>
</feature>
<feature type="domain" description="ComEC/Rec2-related protein" evidence="7">
    <location>
        <begin position="236"/>
        <end position="509"/>
    </location>
</feature>
<keyword evidence="5 6" id="KW-0472">Membrane</keyword>
<name>A0A1H7YNH5_9RHOB</name>
<accession>A0A1H7YNH5</accession>
<feature type="transmembrane region" description="Helical" evidence="6">
    <location>
        <begin position="256"/>
        <end position="282"/>
    </location>
</feature>
<dbReference type="EMBL" id="FOCI01000001">
    <property type="protein sequence ID" value="SEM46857.1"/>
    <property type="molecule type" value="Genomic_DNA"/>
</dbReference>
<feature type="transmembrane region" description="Helical" evidence="6">
    <location>
        <begin position="365"/>
        <end position="383"/>
    </location>
</feature>
<feature type="transmembrane region" description="Helical" evidence="6">
    <location>
        <begin position="492"/>
        <end position="509"/>
    </location>
</feature>
<dbReference type="InterPro" id="IPR025405">
    <property type="entry name" value="DUF4131"/>
</dbReference>
<feature type="transmembrane region" description="Helical" evidence="6">
    <location>
        <begin position="395"/>
        <end position="417"/>
    </location>
</feature>
<feature type="transmembrane region" description="Helical" evidence="6">
    <location>
        <begin position="457"/>
        <end position="480"/>
    </location>
</feature>
<feature type="transmembrane region" description="Helical" evidence="6">
    <location>
        <begin position="40"/>
        <end position="60"/>
    </location>
</feature>
<organism evidence="9 10">
    <name type="scientific">Loktanella fryxellensis</name>
    <dbReference type="NCBI Taxonomy" id="245187"/>
    <lineage>
        <taxon>Bacteria</taxon>
        <taxon>Pseudomonadati</taxon>
        <taxon>Pseudomonadota</taxon>
        <taxon>Alphaproteobacteria</taxon>
        <taxon>Rhodobacterales</taxon>
        <taxon>Roseobacteraceae</taxon>
        <taxon>Loktanella</taxon>
    </lineage>
</organism>
<dbReference type="NCBIfam" id="TIGR00360">
    <property type="entry name" value="ComEC_N-term"/>
    <property type="match status" value="1"/>
</dbReference>
<feature type="transmembrane region" description="Helical" evidence="6">
    <location>
        <begin position="318"/>
        <end position="335"/>
    </location>
</feature>
<dbReference type="Pfam" id="PF03772">
    <property type="entry name" value="Competence"/>
    <property type="match status" value="1"/>
</dbReference>
<dbReference type="STRING" id="245187.SAMN04488003_101219"/>
<feature type="domain" description="DUF4131" evidence="8">
    <location>
        <begin position="43"/>
        <end position="194"/>
    </location>
</feature>
<dbReference type="InterPro" id="IPR004477">
    <property type="entry name" value="ComEC_N"/>
</dbReference>
<dbReference type="RefSeq" id="WP_342707790.1">
    <property type="nucleotide sequence ID" value="NZ_FOCI01000001.1"/>
</dbReference>
<gene>
    <name evidence="9" type="ORF">SAMN04488003_101219</name>
</gene>
<evidence type="ECO:0000256" key="3">
    <source>
        <dbReference type="ARBA" id="ARBA00022692"/>
    </source>
</evidence>
<evidence type="ECO:0000313" key="9">
    <source>
        <dbReference type="EMBL" id="SEM46857.1"/>
    </source>
</evidence>
<dbReference type="Proteomes" id="UP000199585">
    <property type="component" value="Unassembled WGS sequence"/>
</dbReference>
<keyword evidence="10" id="KW-1185">Reference proteome</keyword>
<sequence>MQAILSGALLAQRGSLICWVPVALALGIGGYFALLSEPGGAAFVALAGLAVVVVLAARWIALPVRPLWLALALIASGAVLAKIETQVAADPVLGFRYYGPIEGRLVHIDRSASEAVRLTLDRVRLDRVAPDRTPGRVRVSLHGDQPGAPFLPGQTLILTGHLSPPAGPAEPGGFDFRRHAWFQGLGAIGYTQTPVLSLAAPTGDWRLWVFDTRMAISAAIQARLPGDAGGFAAAIAIGDRSGMSVESQEALRASNLYHIVSISGLHMGMLTGFIFAIVRVGLSLWPAVALRLPVKKIAAVVALAVGAVYLALSGGDVATERSYIMVAVLLIAILLDRQALSLRGLAVAATLVLMLQPHALTGPGFQMSFAATAALIVAFRAMRGRNLGPRWLRPAVALVVSSLVAGLGSAPFAALHFNQISHYGLIANLLAVPVIGAVTMPAMVAAAVLAPLGLAPLALWVAGLGLRWTLWVAATVAGWGGAVSHVPTPDPIVLPLLALVLVWLILWQGRARWLGLPGLAAVALIWSTSPRPAVLIADSGGLIGVMGSDGRALSAPKSDAFIAGVWLENDGTAADQVIAAARRGIVVDGRQATAALGQWRILLVRGKVELAQLQGCAGADILISNEPDAGPRPCRVFDERTLRDTGAVALGLDADGGLVVTSANAVTGMRPWTGAPRARASQPQGLTAVVAASTQSR</sequence>
<protein>
    <submittedName>
        <fullName evidence="9">Competence protein ComEC</fullName>
    </submittedName>
</protein>
<feature type="transmembrane region" description="Helical" evidence="6">
    <location>
        <begin position="294"/>
        <end position="312"/>
    </location>
</feature>
<evidence type="ECO:0000259" key="7">
    <source>
        <dbReference type="Pfam" id="PF03772"/>
    </source>
</evidence>